<evidence type="ECO:0000256" key="2">
    <source>
        <dbReference type="ARBA" id="ARBA00004173"/>
    </source>
</evidence>
<dbReference type="Pfam" id="PF05193">
    <property type="entry name" value="Peptidase_M16_C"/>
    <property type="match status" value="1"/>
</dbReference>
<keyword evidence="5" id="KW-0378">Hydrolase</keyword>
<evidence type="ECO:0000259" key="10">
    <source>
        <dbReference type="Pfam" id="PF05193"/>
    </source>
</evidence>
<sequence length="443" mass="47592">MLSRMLPARAFGARGFSALPKITTLSNGVRVATQQTKGPAASVGVYVDVGVRDETPDMFGAGKLFEKVALTGTKTRAGSKFASELESVGGVANVEVGRERTALQVSVPKGGEKKSLELIADALLNGGADAKAVEAAADGETGATIEDVILDRLHQAAFRDCGLGNSIAVAEGTPSSIQAFQSMFCGSRSVVVAVGDVNHDEIVKTAESSLGKLAAGQGPVVPNTPYFLGSEMIYRNDDMGPTAYVGVGWPSVPYKSADSIAFGVMRATLGEFEKNSSIMPDKISGNRMINAMANRMNVGCTDRYQTHLCQYRDTGMLALVGACDEVAVRHMVLEFMFNTTMLAYSTQEEEIARGKRLFKGSLLAGQGSVAKRTDTIGTQLLAYGRVIPSEELITRIDAVDRDEVRRVAWQYIQDAEIVTTALGPLHGMPHYYEVRKMTHWVRY</sequence>
<dbReference type="AlphaFoldDB" id="A0A7S4LQ71"/>
<keyword evidence="6" id="KW-0862">Zinc</keyword>
<name>A0A7S4LQ71_OXYMA</name>
<reference evidence="11" key="1">
    <citation type="submission" date="2021-01" db="EMBL/GenBank/DDBJ databases">
        <authorList>
            <person name="Corre E."/>
            <person name="Pelletier E."/>
            <person name="Niang G."/>
            <person name="Scheremetjew M."/>
            <person name="Finn R."/>
            <person name="Kale V."/>
            <person name="Holt S."/>
            <person name="Cochrane G."/>
            <person name="Meng A."/>
            <person name="Brown T."/>
            <person name="Cohen L."/>
        </authorList>
    </citation>
    <scope>NUCLEOTIDE SEQUENCE</scope>
    <source>
        <strain evidence="11">LB1974</strain>
    </source>
</reference>
<dbReference type="PANTHER" id="PTHR11851:SF149">
    <property type="entry name" value="GH01077P"/>
    <property type="match status" value="1"/>
</dbReference>
<evidence type="ECO:0000256" key="6">
    <source>
        <dbReference type="ARBA" id="ARBA00022833"/>
    </source>
</evidence>
<dbReference type="GO" id="GO:0006508">
    <property type="term" value="P:proteolysis"/>
    <property type="evidence" value="ECO:0007669"/>
    <property type="project" value="UniProtKB-KW"/>
</dbReference>
<dbReference type="Gene3D" id="3.30.830.10">
    <property type="entry name" value="Metalloenzyme, LuxS/M16 peptidase-like"/>
    <property type="match status" value="2"/>
</dbReference>
<dbReference type="InterPro" id="IPR011765">
    <property type="entry name" value="Pept_M16_N"/>
</dbReference>
<protein>
    <recommendedName>
        <fullName evidence="12">Mitochondrial-processing peptidase subunit alpha</fullName>
    </recommendedName>
</protein>
<feature type="domain" description="Peptidase M16 N-terminal" evidence="9">
    <location>
        <begin position="30"/>
        <end position="168"/>
    </location>
</feature>
<evidence type="ECO:0000256" key="4">
    <source>
        <dbReference type="ARBA" id="ARBA00022723"/>
    </source>
</evidence>
<dbReference type="EMBL" id="HBJB01003395">
    <property type="protein sequence ID" value="CAE0843814.1"/>
    <property type="molecule type" value="Transcribed_RNA"/>
</dbReference>
<evidence type="ECO:0000256" key="5">
    <source>
        <dbReference type="ARBA" id="ARBA00022801"/>
    </source>
</evidence>
<keyword evidence="8" id="KW-0496">Mitochondrion</keyword>
<accession>A0A7S4LQ71</accession>
<dbReference type="GO" id="GO:0046872">
    <property type="term" value="F:metal ion binding"/>
    <property type="evidence" value="ECO:0007669"/>
    <property type="project" value="UniProtKB-KW"/>
</dbReference>
<evidence type="ECO:0008006" key="12">
    <source>
        <dbReference type="Google" id="ProtNLM"/>
    </source>
</evidence>
<organism evidence="11">
    <name type="scientific">Oxyrrhis marina</name>
    <name type="common">Dinoflagellate</name>
    <dbReference type="NCBI Taxonomy" id="2969"/>
    <lineage>
        <taxon>Eukaryota</taxon>
        <taxon>Sar</taxon>
        <taxon>Alveolata</taxon>
        <taxon>Dinophyceae</taxon>
        <taxon>Oxyrrhinales</taxon>
        <taxon>Oxyrrhinaceae</taxon>
        <taxon>Oxyrrhis</taxon>
    </lineage>
</organism>
<feature type="domain" description="Peptidase M16 C-terminal" evidence="10">
    <location>
        <begin position="180"/>
        <end position="356"/>
    </location>
</feature>
<dbReference type="Pfam" id="PF00675">
    <property type="entry name" value="Peptidase_M16"/>
    <property type="match status" value="1"/>
</dbReference>
<dbReference type="PANTHER" id="PTHR11851">
    <property type="entry name" value="METALLOPROTEASE"/>
    <property type="match status" value="1"/>
</dbReference>
<dbReference type="SUPFAM" id="SSF63411">
    <property type="entry name" value="LuxS/MPP-like metallohydrolase"/>
    <property type="match status" value="2"/>
</dbReference>
<evidence type="ECO:0000259" key="9">
    <source>
        <dbReference type="Pfam" id="PF00675"/>
    </source>
</evidence>
<evidence type="ECO:0000256" key="8">
    <source>
        <dbReference type="ARBA" id="ARBA00023128"/>
    </source>
</evidence>
<gene>
    <name evidence="11" type="ORF">OMAR00294_LOCUS2762</name>
</gene>
<dbReference type="GO" id="GO:0005739">
    <property type="term" value="C:mitochondrion"/>
    <property type="evidence" value="ECO:0007669"/>
    <property type="project" value="UniProtKB-SubCell"/>
</dbReference>
<evidence type="ECO:0000256" key="7">
    <source>
        <dbReference type="ARBA" id="ARBA00023049"/>
    </source>
</evidence>
<comment type="cofactor">
    <cofactor evidence="1">
        <name>Zn(2+)</name>
        <dbReference type="ChEBI" id="CHEBI:29105"/>
    </cofactor>
</comment>
<comment type="subcellular location">
    <subcellularLocation>
        <location evidence="2">Mitochondrion</location>
    </subcellularLocation>
</comment>
<evidence type="ECO:0000256" key="1">
    <source>
        <dbReference type="ARBA" id="ARBA00001947"/>
    </source>
</evidence>
<dbReference type="InterPro" id="IPR011249">
    <property type="entry name" value="Metalloenz_LuxS/M16"/>
</dbReference>
<keyword evidence="7" id="KW-0482">Metalloprotease</keyword>
<dbReference type="GO" id="GO:0008237">
    <property type="term" value="F:metallopeptidase activity"/>
    <property type="evidence" value="ECO:0007669"/>
    <property type="project" value="UniProtKB-KW"/>
</dbReference>
<proteinExistence type="predicted"/>
<keyword evidence="4" id="KW-0479">Metal-binding</keyword>
<evidence type="ECO:0000313" key="11">
    <source>
        <dbReference type="EMBL" id="CAE0843814.1"/>
    </source>
</evidence>
<dbReference type="InterPro" id="IPR007863">
    <property type="entry name" value="Peptidase_M16_C"/>
</dbReference>
<dbReference type="InterPro" id="IPR050361">
    <property type="entry name" value="MPP/UQCRC_Complex"/>
</dbReference>
<keyword evidence="3" id="KW-0645">Protease</keyword>
<evidence type="ECO:0000256" key="3">
    <source>
        <dbReference type="ARBA" id="ARBA00022670"/>
    </source>
</evidence>